<evidence type="ECO:0000256" key="4">
    <source>
        <dbReference type="ARBA" id="ARBA00022692"/>
    </source>
</evidence>
<evidence type="ECO:0000313" key="10">
    <source>
        <dbReference type="Proteomes" id="UP000276349"/>
    </source>
</evidence>
<organism evidence="9 10">
    <name type="scientific">Lysinibacillus telephonicus</name>
    <dbReference type="NCBI Taxonomy" id="1714840"/>
    <lineage>
        <taxon>Bacteria</taxon>
        <taxon>Bacillati</taxon>
        <taxon>Bacillota</taxon>
        <taxon>Bacilli</taxon>
        <taxon>Bacillales</taxon>
        <taxon>Bacillaceae</taxon>
        <taxon>Lysinibacillus</taxon>
    </lineage>
</organism>
<evidence type="ECO:0000256" key="6">
    <source>
        <dbReference type="ARBA" id="ARBA00023136"/>
    </source>
</evidence>
<dbReference type="InterPro" id="IPR045324">
    <property type="entry name" value="Small_multidrug_res"/>
</dbReference>
<dbReference type="Gene3D" id="1.10.3730.20">
    <property type="match status" value="1"/>
</dbReference>
<dbReference type="Proteomes" id="UP000276349">
    <property type="component" value="Unassembled WGS sequence"/>
</dbReference>
<evidence type="ECO:0000256" key="2">
    <source>
        <dbReference type="ARBA" id="ARBA00022448"/>
    </source>
</evidence>
<feature type="transmembrane region" description="Helical" evidence="8">
    <location>
        <begin position="59"/>
        <end position="79"/>
    </location>
</feature>
<dbReference type="InterPro" id="IPR037185">
    <property type="entry name" value="EmrE-like"/>
</dbReference>
<feature type="transmembrane region" description="Helical" evidence="8">
    <location>
        <begin position="86"/>
        <end position="103"/>
    </location>
</feature>
<protein>
    <submittedName>
        <fullName evidence="9">Multidrug efflux SMR transporter</fullName>
    </submittedName>
</protein>
<dbReference type="PANTHER" id="PTHR30561:SF0">
    <property type="entry name" value="GUANIDINIUM EXPORTER"/>
    <property type="match status" value="1"/>
</dbReference>
<keyword evidence="4 7" id="KW-0812">Transmembrane</keyword>
<evidence type="ECO:0000256" key="8">
    <source>
        <dbReference type="SAM" id="Phobius"/>
    </source>
</evidence>
<name>A0A431UQU7_9BACI</name>
<dbReference type="GO" id="GO:0005886">
    <property type="term" value="C:plasma membrane"/>
    <property type="evidence" value="ECO:0007669"/>
    <property type="project" value="UniProtKB-SubCell"/>
</dbReference>
<evidence type="ECO:0000313" key="9">
    <source>
        <dbReference type="EMBL" id="RTQ92482.1"/>
    </source>
</evidence>
<keyword evidence="3" id="KW-1003">Cell membrane</keyword>
<gene>
    <name evidence="9" type="ORF">EKG35_11780</name>
</gene>
<dbReference type="OrthoDB" id="21828at2"/>
<keyword evidence="2" id="KW-0813">Transport</keyword>
<feature type="transmembrane region" description="Helical" evidence="8">
    <location>
        <begin position="32"/>
        <end position="53"/>
    </location>
</feature>
<comment type="subcellular location">
    <subcellularLocation>
        <location evidence="1 7">Cell membrane</location>
        <topology evidence="1 7">Multi-pass membrane protein</topology>
    </subcellularLocation>
</comment>
<sequence>MEWVALITAGIFETFGVAMMNQLSISRNWKPFVLLILSFCASLFLLQYSMNFISMGTAYAIWTGIGVVGGTFIGMIFYGESKDWKRILFISIILISVIGLKLIDG</sequence>
<evidence type="ECO:0000256" key="1">
    <source>
        <dbReference type="ARBA" id="ARBA00004651"/>
    </source>
</evidence>
<evidence type="ECO:0000256" key="7">
    <source>
        <dbReference type="RuleBase" id="RU003942"/>
    </source>
</evidence>
<dbReference type="Pfam" id="PF00893">
    <property type="entry name" value="Multi_Drug_Res"/>
    <property type="match status" value="1"/>
</dbReference>
<evidence type="ECO:0000256" key="3">
    <source>
        <dbReference type="ARBA" id="ARBA00022475"/>
    </source>
</evidence>
<dbReference type="PANTHER" id="PTHR30561">
    <property type="entry name" value="SMR FAMILY PROTON-DEPENDENT DRUG EFFLUX TRANSPORTER SUGE"/>
    <property type="match status" value="1"/>
</dbReference>
<keyword evidence="10" id="KW-1185">Reference proteome</keyword>
<keyword evidence="5 8" id="KW-1133">Transmembrane helix</keyword>
<evidence type="ECO:0000256" key="5">
    <source>
        <dbReference type="ARBA" id="ARBA00022989"/>
    </source>
</evidence>
<comment type="caution">
    <text evidence="9">The sequence shown here is derived from an EMBL/GenBank/DDBJ whole genome shotgun (WGS) entry which is preliminary data.</text>
</comment>
<dbReference type="AlphaFoldDB" id="A0A431UQU7"/>
<accession>A0A431UQU7</accession>
<dbReference type="EMBL" id="RXNR01000031">
    <property type="protein sequence ID" value="RTQ92482.1"/>
    <property type="molecule type" value="Genomic_DNA"/>
</dbReference>
<dbReference type="FunFam" id="1.10.3730.20:FF:000001">
    <property type="entry name" value="Quaternary ammonium compound resistance transporter SugE"/>
    <property type="match status" value="1"/>
</dbReference>
<reference evidence="9 10" key="1">
    <citation type="submission" date="2018-12" db="EMBL/GenBank/DDBJ databases">
        <authorList>
            <person name="Yu L."/>
        </authorList>
    </citation>
    <scope>NUCLEOTIDE SEQUENCE [LARGE SCALE GENOMIC DNA]</scope>
    <source>
        <strain evidence="9 10">S5H2222</strain>
    </source>
</reference>
<feature type="transmembrane region" description="Helical" evidence="8">
    <location>
        <begin position="6"/>
        <end position="25"/>
    </location>
</feature>
<dbReference type="InterPro" id="IPR000390">
    <property type="entry name" value="Small_drug/metabolite_transptr"/>
</dbReference>
<proteinExistence type="inferred from homology"/>
<keyword evidence="6 8" id="KW-0472">Membrane</keyword>
<dbReference type="SUPFAM" id="SSF103481">
    <property type="entry name" value="Multidrug resistance efflux transporter EmrE"/>
    <property type="match status" value="1"/>
</dbReference>
<dbReference type="RefSeq" id="WP_126294663.1">
    <property type="nucleotide sequence ID" value="NZ_CP155468.1"/>
</dbReference>
<comment type="similarity">
    <text evidence="7">Belongs to the drug/metabolite transporter (DMT) superfamily. Small multidrug resistance (SMR) (TC 2.A.7.1) family.</text>
</comment>
<dbReference type="GO" id="GO:0022857">
    <property type="term" value="F:transmembrane transporter activity"/>
    <property type="evidence" value="ECO:0007669"/>
    <property type="project" value="InterPro"/>
</dbReference>